<protein>
    <submittedName>
        <fullName evidence="2">Uncharacterized protein</fullName>
    </submittedName>
</protein>
<evidence type="ECO:0000256" key="1">
    <source>
        <dbReference type="SAM" id="Phobius"/>
    </source>
</evidence>
<keyword evidence="3" id="KW-1185">Reference proteome</keyword>
<keyword evidence="1" id="KW-0472">Membrane</keyword>
<keyword evidence="1" id="KW-1133">Transmembrane helix</keyword>
<feature type="transmembrane region" description="Helical" evidence="1">
    <location>
        <begin position="65"/>
        <end position="83"/>
    </location>
</feature>
<proteinExistence type="predicted"/>
<gene>
    <name evidence="2" type="ORF">HBH25_14855</name>
</gene>
<dbReference type="Proteomes" id="UP000746535">
    <property type="component" value="Unassembled WGS sequence"/>
</dbReference>
<reference evidence="2 3" key="1">
    <citation type="submission" date="2020-03" db="EMBL/GenBank/DDBJ databases">
        <authorList>
            <person name="Wang L."/>
            <person name="He N."/>
            <person name="Li Y."/>
            <person name="Fang Y."/>
            <person name="Zhang F."/>
        </authorList>
    </citation>
    <scope>NUCLEOTIDE SEQUENCE [LARGE SCALE GENOMIC DNA]</scope>
    <source>
        <strain evidence="3">hsmgli-8</strain>
    </source>
</reference>
<keyword evidence="1" id="KW-0812">Transmembrane</keyword>
<dbReference type="EMBL" id="JAAVJI010000009">
    <property type="protein sequence ID" value="NJP02128.1"/>
    <property type="molecule type" value="Genomic_DNA"/>
</dbReference>
<feature type="transmembrane region" description="Helical" evidence="1">
    <location>
        <begin position="21"/>
        <end position="45"/>
    </location>
</feature>
<comment type="caution">
    <text evidence="2">The sequence shown here is derived from an EMBL/GenBank/DDBJ whole genome shotgun (WGS) entry which is preliminary data.</text>
</comment>
<evidence type="ECO:0000313" key="2">
    <source>
        <dbReference type="EMBL" id="NJP02128.1"/>
    </source>
</evidence>
<name>A0ABX0YFD9_9PSED</name>
<organism evidence="2 3">
    <name type="scientific">Pseudomonas quercus</name>
    <dbReference type="NCBI Taxonomy" id="2722792"/>
    <lineage>
        <taxon>Bacteria</taxon>
        <taxon>Pseudomonadati</taxon>
        <taxon>Pseudomonadota</taxon>
        <taxon>Gammaproteobacteria</taxon>
        <taxon>Pseudomonadales</taxon>
        <taxon>Pseudomonadaceae</taxon>
        <taxon>Pseudomonas</taxon>
    </lineage>
</organism>
<dbReference type="RefSeq" id="WP_168084702.1">
    <property type="nucleotide sequence ID" value="NZ_JAAVJI010000009.1"/>
</dbReference>
<evidence type="ECO:0000313" key="3">
    <source>
        <dbReference type="Proteomes" id="UP000746535"/>
    </source>
</evidence>
<accession>A0ABX0YFD9</accession>
<sequence length="107" mass="11948">MKRSHDGFDARRLRPRGPNRWRVRLGATFAAVLATLGILLGMAGAASLLGRPPALEGLDTSTTGAIIQVAFGLLFVYLGITVWRRCRRRLRRTQDLNMAPHLMKKHD</sequence>